<evidence type="ECO:0000313" key="2">
    <source>
        <dbReference type="Proteomes" id="UP001216150"/>
    </source>
</evidence>
<sequence>MSVYKYGTFQQAGELRRQWLDNSNDQSCLIKKSQLTLIDIQARYNIEGPINDGHQVSIIITDQLPLLGLHIEREIETAKSVYSSWSIANDEIFWSGAMGEGMISVDNIERTKGSNAPSISEVTLALFNALFNIEDLKYIFVTDVLNEETLQFIRKKLYSNVNNIQWPEGKQDGQTELGQPKTWEHGTAEFDAILGTRIGKLVAYIVLGGFPRGTVRIARIITWPSLDLRSQYTGTPANMRFDVERV</sequence>
<comment type="caution">
    <text evidence="1">The sequence shown here is derived from an EMBL/GenBank/DDBJ whole genome shotgun (WGS) entry which is preliminary data.</text>
</comment>
<accession>A0AAD6H3N9</accession>
<dbReference type="Proteomes" id="UP001216150">
    <property type="component" value="Unassembled WGS sequence"/>
</dbReference>
<proteinExistence type="predicted"/>
<evidence type="ECO:0000313" key="1">
    <source>
        <dbReference type="EMBL" id="KAJ5600540.1"/>
    </source>
</evidence>
<name>A0AAD6H3N9_9EURO</name>
<keyword evidence="2" id="KW-1185">Reference proteome</keyword>
<dbReference type="AlphaFoldDB" id="A0AAD6H3N9"/>
<gene>
    <name evidence="1" type="ORF">N7450_001607</name>
</gene>
<protein>
    <submittedName>
        <fullName evidence="1">Uncharacterized protein</fullName>
    </submittedName>
</protein>
<organism evidence="1 2">
    <name type="scientific">Penicillium hetheringtonii</name>
    <dbReference type="NCBI Taxonomy" id="911720"/>
    <lineage>
        <taxon>Eukaryota</taxon>
        <taxon>Fungi</taxon>
        <taxon>Dikarya</taxon>
        <taxon>Ascomycota</taxon>
        <taxon>Pezizomycotina</taxon>
        <taxon>Eurotiomycetes</taxon>
        <taxon>Eurotiomycetidae</taxon>
        <taxon>Eurotiales</taxon>
        <taxon>Aspergillaceae</taxon>
        <taxon>Penicillium</taxon>
    </lineage>
</organism>
<reference evidence="1 2" key="1">
    <citation type="journal article" date="2023" name="IMA Fungus">
        <title>Comparative genomic study of the Penicillium genus elucidates a diverse pangenome and 15 lateral gene transfer events.</title>
        <authorList>
            <person name="Petersen C."/>
            <person name="Sorensen T."/>
            <person name="Nielsen M.R."/>
            <person name="Sondergaard T.E."/>
            <person name="Sorensen J.L."/>
            <person name="Fitzpatrick D.A."/>
            <person name="Frisvad J.C."/>
            <person name="Nielsen K.L."/>
        </authorList>
    </citation>
    <scope>NUCLEOTIDE SEQUENCE [LARGE SCALE GENOMIC DNA]</scope>
    <source>
        <strain evidence="1 2">IBT 29057</strain>
    </source>
</reference>
<dbReference type="EMBL" id="JAQJAC010000001">
    <property type="protein sequence ID" value="KAJ5600540.1"/>
    <property type="molecule type" value="Genomic_DNA"/>
</dbReference>